<accession>A0ABS7CTF3</accession>
<protein>
    <submittedName>
        <fullName evidence="1">Uncharacterized protein</fullName>
    </submittedName>
</protein>
<keyword evidence="2" id="KW-1185">Reference proteome</keyword>
<evidence type="ECO:0000313" key="2">
    <source>
        <dbReference type="Proteomes" id="UP000813018"/>
    </source>
</evidence>
<sequence length="155" mass="17818">MDTVTITGSGLNYIIADIVKKYSQEKTYYHLKDELEQAYNDLLGLNNLWGELDDILNSPTLAFPSKNGEEIIQYYQSVFESSLFKNMISREYNVEYSAASHQNLLQDEIKRIGYRFLSLKKEEDTATLRGYSLTLGKAFYSSSQRTTLIRCISIP</sequence>
<gene>
    <name evidence="1" type="ORF">K0O23_08415</name>
</gene>
<reference evidence="1 2" key="1">
    <citation type="journal article" date="2016" name="Int. J. Syst. Evol. Microbiol.">
        <title>Pontibacter aydingkolensis sp. nov., isolated from soil of a salt lake.</title>
        <authorList>
            <person name="Osman G."/>
            <person name="Zhang T."/>
            <person name="Lou K."/>
            <person name="Gao Y."/>
            <person name="Chang W."/>
            <person name="Lin Q."/>
            <person name="Yang H.M."/>
            <person name="Huo X.D."/>
            <person name="Wang N."/>
        </authorList>
    </citation>
    <scope>NUCLEOTIDE SEQUENCE [LARGE SCALE GENOMIC DNA]</scope>
    <source>
        <strain evidence="1 2">KACC 19255</strain>
    </source>
</reference>
<proteinExistence type="predicted"/>
<comment type="caution">
    <text evidence="1">The sequence shown here is derived from an EMBL/GenBank/DDBJ whole genome shotgun (WGS) entry which is preliminary data.</text>
</comment>
<organism evidence="1 2">
    <name type="scientific">Pontibacter aydingkolensis</name>
    <dbReference type="NCBI Taxonomy" id="1911536"/>
    <lineage>
        <taxon>Bacteria</taxon>
        <taxon>Pseudomonadati</taxon>
        <taxon>Bacteroidota</taxon>
        <taxon>Cytophagia</taxon>
        <taxon>Cytophagales</taxon>
        <taxon>Hymenobacteraceae</taxon>
        <taxon>Pontibacter</taxon>
    </lineage>
</organism>
<name>A0ABS7CTF3_9BACT</name>
<dbReference type="Proteomes" id="UP000813018">
    <property type="component" value="Unassembled WGS sequence"/>
</dbReference>
<dbReference type="RefSeq" id="WP_219876969.1">
    <property type="nucleotide sequence ID" value="NZ_JAHYXK010000005.1"/>
</dbReference>
<evidence type="ECO:0000313" key="1">
    <source>
        <dbReference type="EMBL" id="MBW7467090.1"/>
    </source>
</evidence>
<dbReference type="EMBL" id="JAHYXK010000005">
    <property type="protein sequence ID" value="MBW7467090.1"/>
    <property type="molecule type" value="Genomic_DNA"/>
</dbReference>